<protein>
    <submittedName>
        <fullName evidence="4">Probable 2-carboxy-D-arabinitol-1-phosphatase</fullName>
    </submittedName>
</protein>
<feature type="active site" description="Tele-phosphohistidine intermediate" evidence="1">
    <location>
        <position position="37"/>
    </location>
</feature>
<dbReference type="PROSITE" id="PS00175">
    <property type="entry name" value="PG_MUTASE"/>
    <property type="match status" value="1"/>
</dbReference>
<evidence type="ECO:0000256" key="2">
    <source>
        <dbReference type="PIRSR" id="PIRSR613078-2"/>
    </source>
</evidence>
<feature type="binding site" evidence="2">
    <location>
        <position position="88"/>
    </location>
    <ligand>
        <name>substrate</name>
    </ligand>
</feature>
<dbReference type="OrthoDB" id="48066at2759"/>
<dbReference type="InterPro" id="IPR001345">
    <property type="entry name" value="PG/BPGM_mutase_AS"/>
</dbReference>
<comment type="caution">
    <text evidence="4">The sequence shown here is derived from an EMBL/GenBank/DDBJ whole genome shotgun (WGS) entry which is preliminary data.</text>
</comment>
<gene>
    <name evidence="4" type="ORF">SEMRO_982_G227680.1</name>
</gene>
<name>A0A9N8HMA4_9STRA</name>
<keyword evidence="3" id="KW-0732">Signal</keyword>
<dbReference type="Gene3D" id="3.40.50.1240">
    <property type="entry name" value="Phosphoglycerate mutase-like"/>
    <property type="match status" value="1"/>
</dbReference>
<dbReference type="Proteomes" id="UP001153069">
    <property type="component" value="Unassembled WGS sequence"/>
</dbReference>
<dbReference type="SUPFAM" id="SSF53254">
    <property type="entry name" value="Phosphoglycerate mutase-like"/>
    <property type="match status" value="1"/>
</dbReference>
<dbReference type="AlphaFoldDB" id="A0A9N8HMA4"/>
<sequence length="262" mass="29948">MLSWACQFPFALLLASLVALSRPTAALCSHTIYILRHGQSDANAHGLIQGSSDFSRLTDVGKEQAAMVSRQALDGLPVDAVYVSPLSRAQDTLKEVQKRTQTIPKTTTTLHNLREIDFYDWQERHKDDLAVEFEDAWKAWKNSDPYKLIVPNGSQEHYPLLEMWERAGKVWQEIQQLEKERNDATDKHTTVLIVAHGSLGQALLGTAMGWDATHFRRHVFPNCGVLEIQWDQFLDAAPAERWRWKWPRNSEWSQGDTARTEL</sequence>
<feature type="binding site" evidence="2">
    <location>
        <begin position="36"/>
        <end position="43"/>
    </location>
    <ligand>
        <name>substrate</name>
    </ligand>
</feature>
<dbReference type="EMBL" id="CAICTM010000980">
    <property type="protein sequence ID" value="CAB9519026.1"/>
    <property type="molecule type" value="Genomic_DNA"/>
</dbReference>
<feature type="active site" description="Proton donor/acceptor" evidence="1">
    <location>
        <position position="115"/>
    </location>
</feature>
<evidence type="ECO:0000313" key="5">
    <source>
        <dbReference type="Proteomes" id="UP001153069"/>
    </source>
</evidence>
<evidence type="ECO:0000256" key="1">
    <source>
        <dbReference type="PIRSR" id="PIRSR613078-1"/>
    </source>
</evidence>
<dbReference type="GO" id="GO:0016791">
    <property type="term" value="F:phosphatase activity"/>
    <property type="evidence" value="ECO:0007669"/>
    <property type="project" value="TreeGrafter"/>
</dbReference>
<organism evidence="4 5">
    <name type="scientific">Seminavis robusta</name>
    <dbReference type="NCBI Taxonomy" id="568900"/>
    <lineage>
        <taxon>Eukaryota</taxon>
        <taxon>Sar</taxon>
        <taxon>Stramenopiles</taxon>
        <taxon>Ochrophyta</taxon>
        <taxon>Bacillariophyta</taxon>
        <taxon>Bacillariophyceae</taxon>
        <taxon>Bacillariophycidae</taxon>
        <taxon>Naviculales</taxon>
        <taxon>Naviculaceae</taxon>
        <taxon>Seminavis</taxon>
    </lineage>
</organism>
<dbReference type="Pfam" id="PF00300">
    <property type="entry name" value="His_Phos_1"/>
    <property type="match status" value="1"/>
</dbReference>
<dbReference type="InterPro" id="IPR050275">
    <property type="entry name" value="PGM_Phosphatase"/>
</dbReference>
<feature type="binding site" evidence="2">
    <location>
        <position position="126"/>
    </location>
    <ligand>
        <name>substrate</name>
    </ligand>
</feature>
<dbReference type="PANTHER" id="PTHR48100:SF10">
    <property type="entry name" value="2-CARBOXY-D-ARABINITOL-1-PHOSPHATASE-RELATED"/>
    <property type="match status" value="1"/>
</dbReference>
<feature type="signal peptide" evidence="3">
    <location>
        <begin position="1"/>
        <end position="26"/>
    </location>
</feature>
<evidence type="ECO:0000313" key="4">
    <source>
        <dbReference type="EMBL" id="CAB9519026.1"/>
    </source>
</evidence>
<accession>A0A9N8HMA4</accession>
<reference evidence="4" key="1">
    <citation type="submission" date="2020-06" db="EMBL/GenBank/DDBJ databases">
        <authorList>
            <consortium name="Plant Systems Biology data submission"/>
        </authorList>
    </citation>
    <scope>NUCLEOTIDE SEQUENCE</scope>
    <source>
        <strain evidence="4">D6</strain>
    </source>
</reference>
<keyword evidence="5" id="KW-1185">Reference proteome</keyword>
<evidence type="ECO:0000256" key="3">
    <source>
        <dbReference type="SAM" id="SignalP"/>
    </source>
</evidence>
<dbReference type="InterPro" id="IPR029033">
    <property type="entry name" value="His_PPase_superfam"/>
</dbReference>
<proteinExistence type="predicted"/>
<feature type="chain" id="PRO_5040271868" evidence="3">
    <location>
        <begin position="27"/>
        <end position="262"/>
    </location>
</feature>
<dbReference type="PANTHER" id="PTHR48100">
    <property type="entry name" value="BROAD-SPECIFICITY PHOSPHATASE YOR283W-RELATED"/>
    <property type="match status" value="1"/>
</dbReference>
<dbReference type="SMART" id="SM00855">
    <property type="entry name" value="PGAM"/>
    <property type="match status" value="1"/>
</dbReference>
<dbReference type="CDD" id="cd07067">
    <property type="entry name" value="HP_PGM_like"/>
    <property type="match status" value="1"/>
</dbReference>
<dbReference type="InterPro" id="IPR013078">
    <property type="entry name" value="His_Pase_superF_clade-1"/>
</dbReference>